<dbReference type="PANTHER" id="PTHR42781">
    <property type="entry name" value="SPERMIDINE/PUTRESCINE IMPORT ATP-BINDING PROTEIN POTA"/>
    <property type="match status" value="1"/>
</dbReference>
<dbReference type="RefSeq" id="WP_187529556.1">
    <property type="nucleotide sequence ID" value="NZ_CP060724.1"/>
</dbReference>
<dbReference type="CDD" id="cd03225">
    <property type="entry name" value="ABC_cobalt_CbiO_domain1"/>
    <property type="match status" value="1"/>
</dbReference>
<proteinExistence type="predicted"/>
<keyword evidence="3" id="KW-0547">Nucleotide-binding</keyword>
<organism evidence="6 7">
    <name type="scientific">Weissella diestrammenae</name>
    <dbReference type="NCBI Taxonomy" id="1162633"/>
    <lineage>
        <taxon>Bacteria</taxon>
        <taxon>Bacillati</taxon>
        <taxon>Bacillota</taxon>
        <taxon>Bacilli</taxon>
        <taxon>Lactobacillales</taxon>
        <taxon>Lactobacillaceae</taxon>
        <taxon>Weissella</taxon>
    </lineage>
</organism>
<dbReference type="InterPro" id="IPR003439">
    <property type="entry name" value="ABC_transporter-like_ATP-bd"/>
</dbReference>
<dbReference type="KEGG" id="wdi:H9L19_02325"/>
<evidence type="ECO:0000256" key="1">
    <source>
        <dbReference type="ARBA" id="ARBA00004202"/>
    </source>
</evidence>
<sequence>MVKLDGEKIGYQVENRHILNDMTFSYTSGDWITIIGPSGSGKSTLLKIIAGLTVATTGQIKLDNVMATDYPISDYRQQVSYATQSAQLFGNTVRDNLNLPYQVRQLVPDELVQKQGLSSMALPENYLDQEISQLSGGERQRVGVLRNLLFPPKVLLLDEISTGLDAETKAIIWQKIDRVHAQNHGIVLSVTHDESEILKATHKLELATMKEEADS</sequence>
<evidence type="ECO:0000259" key="5">
    <source>
        <dbReference type="PROSITE" id="PS50893"/>
    </source>
</evidence>
<evidence type="ECO:0000256" key="3">
    <source>
        <dbReference type="ARBA" id="ARBA00022741"/>
    </source>
</evidence>
<dbReference type="InterPro" id="IPR050093">
    <property type="entry name" value="ABC_SmlMolc_Importer"/>
</dbReference>
<gene>
    <name evidence="6" type="ORF">H9L19_02325</name>
</gene>
<dbReference type="InterPro" id="IPR003593">
    <property type="entry name" value="AAA+_ATPase"/>
</dbReference>
<protein>
    <submittedName>
        <fullName evidence="6">ATP-binding cassette domain-containing protein</fullName>
    </submittedName>
</protein>
<dbReference type="PROSITE" id="PS00211">
    <property type="entry name" value="ABC_TRANSPORTER_1"/>
    <property type="match status" value="1"/>
</dbReference>
<dbReference type="GO" id="GO:0016887">
    <property type="term" value="F:ATP hydrolysis activity"/>
    <property type="evidence" value="ECO:0007669"/>
    <property type="project" value="InterPro"/>
</dbReference>
<evidence type="ECO:0000313" key="6">
    <source>
        <dbReference type="EMBL" id="QNN75724.1"/>
    </source>
</evidence>
<evidence type="ECO:0000256" key="4">
    <source>
        <dbReference type="ARBA" id="ARBA00022840"/>
    </source>
</evidence>
<dbReference type="SMART" id="SM00382">
    <property type="entry name" value="AAA"/>
    <property type="match status" value="1"/>
</dbReference>
<dbReference type="InterPro" id="IPR015856">
    <property type="entry name" value="ABC_transpr_CbiO/EcfA_su"/>
</dbReference>
<keyword evidence="7" id="KW-1185">Reference proteome</keyword>
<dbReference type="GO" id="GO:0005886">
    <property type="term" value="C:plasma membrane"/>
    <property type="evidence" value="ECO:0007669"/>
    <property type="project" value="UniProtKB-SubCell"/>
</dbReference>
<dbReference type="GO" id="GO:0022857">
    <property type="term" value="F:transmembrane transporter activity"/>
    <property type="evidence" value="ECO:0007669"/>
    <property type="project" value="UniProtKB-ARBA"/>
</dbReference>
<dbReference type="PROSITE" id="PS50893">
    <property type="entry name" value="ABC_TRANSPORTER_2"/>
    <property type="match status" value="1"/>
</dbReference>
<name>A0A7G9T6J9_9LACO</name>
<dbReference type="PANTHER" id="PTHR42781:SF4">
    <property type="entry name" value="SPERMIDINE_PUTRESCINE IMPORT ATP-BINDING PROTEIN POTA"/>
    <property type="match status" value="1"/>
</dbReference>
<dbReference type="EMBL" id="CP060724">
    <property type="protein sequence ID" value="QNN75724.1"/>
    <property type="molecule type" value="Genomic_DNA"/>
</dbReference>
<comment type="subcellular location">
    <subcellularLocation>
        <location evidence="1">Cell membrane</location>
        <topology evidence="1">Peripheral membrane protein</topology>
    </subcellularLocation>
</comment>
<accession>A0A7G9T6J9</accession>
<keyword evidence="2" id="KW-0813">Transport</keyword>
<dbReference type="InterPro" id="IPR017871">
    <property type="entry name" value="ABC_transporter-like_CS"/>
</dbReference>
<dbReference type="Gene3D" id="3.40.50.300">
    <property type="entry name" value="P-loop containing nucleotide triphosphate hydrolases"/>
    <property type="match status" value="1"/>
</dbReference>
<dbReference type="AlphaFoldDB" id="A0A7G9T6J9"/>
<dbReference type="InterPro" id="IPR027417">
    <property type="entry name" value="P-loop_NTPase"/>
</dbReference>
<reference evidence="6 7" key="1">
    <citation type="submission" date="2020-08" db="EMBL/GenBank/DDBJ databases">
        <title>Genome sequence of Weissella diestrammenae KACC 16890T.</title>
        <authorList>
            <person name="Hyun D.-W."/>
            <person name="Bae J.-W."/>
        </authorList>
    </citation>
    <scope>NUCLEOTIDE SEQUENCE [LARGE SCALE GENOMIC DNA]</scope>
    <source>
        <strain evidence="6 7">KACC 16890</strain>
    </source>
</reference>
<evidence type="ECO:0000313" key="7">
    <source>
        <dbReference type="Proteomes" id="UP000515800"/>
    </source>
</evidence>
<dbReference type="SUPFAM" id="SSF52540">
    <property type="entry name" value="P-loop containing nucleoside triphosphate hydrolases"/>
    <property type="match status" value="1"/>
</dbReference>
<dbReference type="Proteomes" id="UP000515800">
    <property type="component" value="Chromosome"/>
</dbReference>
<keyword evidence="4 6" id="KW-0067">ATP-binding</keyword>
<dbReference type="Pfam" id="PF00005">
    <property type="entry name" value="ABC_tran"/>
    <property type="match status" value="1"/>
</dbReference>
<evidence type="ECO:0000256" key="2">
    <source>
        <dbReference type="ARBA" id="ARBA00022448"/>
    </source>
</evidence>
<dbReference type="GO" id="GO:0005524">
    <property type="term" value="F:ATP binding"/>
    <property type="evidence" value="ECO:0007669"/>
    <property type="project" value="UniProtKB-KW"/>
</dbReference>
<feature type="domain" description="ABC transporter" evidence="5">
    <location>
        <begin position="4"/>
        <end position="215"/>
    </location>
</feature>